<accession>A0ACB8U8C5</accession>
<reference evidence="1" key="1">
    <citation type="journal article" date="2021" name="Environ. Microbiol.">
        <title>Gene family expansions and transcriptome signatures uncover fungal adaptations to wood decay.</title>
        <authorList>
            <person name="Hage H."/>
            <person name="Miyauchi S."/>
            <person name="Viragh M."/>
            <person name="Drula E."/>
            <person name="Min B."/>
            <person name="Chaduli D."/>
            <person name="Navarro D."/>
            <person name="Favel A."/>
            <person name="Norest M."/>
            <person name="Lesage-Meessen L."/>
            <person name="Balint B."/>
            <person name="Merenyi Z."/>
            <person name="de Eugenio L."/>
            <person name="Morin E."/>
            <person name="Martinez A.T."/>
            <person name="Baldrian P."/>
            <person name="Stursova M."/>
            <person name="Martinez M.J."/>
            <person name="Novotny C."/>
            <person name="Magnuson J.K."/>
            <person name="Spatafora J.W."/>
            <person name="Maurice S."/>
            <person name="Pangilinan J."/>
            <person name="Andreopoulos W."/>
            <person name="LaButti K."/>
            <person name="Hundley H."/>
            <person name="Na H."/>
            <person name="Kuo A."/>
            <person name="Barry K."/>
            <person name="Lipzen A."/>
            <person name="Henrissat B."/>
            <person name="Riley R."/>
            <person name="Ahrendt S."/>
            <person name="Nagy L.G."/>
            <person name="Grigoriev I.V."/>
            <person name="Martin F."/>
            <person name="Rosso M.N."/>
        </authorList>
    </citation>
    <scope>NUCLEOTIDE SEQUENCE</scope>
    <source>
        <strain evidence="1">CBS 384.51</strain>
    </source>
</reference>
<evidence type="ECO:0000313" key="1">
    <source>
        <dbReference type="EMBL" id="KAI0090484.1"/>
    </source>
</evidence>
<dbReference type="EMBL" id="MU274908">
    <property type="protein sequence ID" value="KAI0090484.1"/>
    <property type="molecule type" value="Genomic_DNA"/>
</dbReference>
<name>A0ACB8U8C5_9APHY</name>
<keyword evidence="2" id="KW-1185">Reference proteome</keyword>
<protein>
    <submittedName>
        <fullName evidence="1">Uncharacterized protein</fullName>
    </submittedName>
</protein>
<evidence type="ECO:0000313" key="2">
    <source>
        <dbReference type="Proteomes" id="UP001055072"/>
    </source>
</evidence>
<dbReference type="Proteomes" id="UP001055072">
    <property type="component" value="Unassembled WGS sequence"/>
</dbReference>
<proteinExistence type="predicted"/>
<gene>
    <name evidence="1" type="ORF">BDY19DRAFT_774489</name>
</gene>
<comment type="caution">
    <text evidence="1">The sequence shown here is derived from an EMBL/GenBank/DDBJ whole genome shotgun (WGS) entry which is preliminary data.</text>
</comment>
<organism evidence="1 2">
    <name type="scientific">Irpex rosettiformis</name>
    <dbReference type="NCBI Taxonomy" id="378272"/>
    <lineage>
        <taxon>Eukaryota</taxon>
        <taxon>Fungi</taxon>
        <taxon>Dikarya</taxon>
        <taxon>Basidiomycota</taxon>
        <taxon>Agaricomycotina</taxon>
        <taxon>Agaricomycetes</taxon>
        <taxon>Polyporales</taxon>
        <taxon>Irpicaceae</taxon>
        <taxon>Irpex</taxon>
    </lineage>
</organism>
<sequence>MGAVTWALLSLLVYHVISRAIRFYMVLRKIRFHPGNRWLVSEISGGITFLLPWHIPYITPGNARASRRGYADFERHGCDVISNLTMFPLRTAFNVADPEVIKQIVGARTKFLKPIDLYGVLAIYDSNIVVSEGDEWKRFRKIANPGFSGVRRLRFLPVLLRSSQH</sequence>